<name>A0A844EFT5_9LACO</name>
<dbReference type="PANTHER" id="PTHR30007">
    <property type="entry name" value="PHP DOMAIN PROTEIN"/>
    <property type="match status" value="1"/>
</dbReference>
<evidence type="ECO:0000313" key="3">
    <source>
        <dbReference type="EMBL" id="MSE20659.1"/>
    </source>
</evidence>
<evidence type="ECO:0000259" key="1">
    <source>
        <dbReference type="Pfam" id="PF01609"/>
    </source>
</evidence>
<dbReference type="Proteomes" id="UP000491237">
    <property type="component" value="Unassembled WGS sequence"/>
</dbReference>
<protein>
    <submittedName>
        <fullName evidence="3">IS5 family transposase</fullName>
    </submittedName>
</protein>
<comment type="caution">
    <text evidence="3">The sequence shown here is derived from an EMBL/GenBank/DDBJ whole genome shotgun (WGS) entry which is preliminary data.</text>
</comment>
<accession>A0A844EFT5</accession>
<feature type="domain" description="Insertion element IS402-like" evidence="2">
    <location>
        <begin position="9"/>
        <end position="75"/>
    </location>
</feature>
<dbReference type="AlphaFoldDB" id="A0A844EFT5"/>
<dbReference type="GO" id="GO:0003677">
    <property type="term" value="F:DNA binding"/>
    <property type="evidence" value="ECO:0007669"/>
    <property type="project" value="InterPro"/>
</dbReference>
<evidence type="ECO:0000313" key="4">
    <source>
        <dbReference type="Proteomes" id="UP000491237"/>
    </source>
</evidence>
<dbReference type="PANTHER" id="PTHR30007:SF0">
    <property type="entry name" value="TRANSPOSASE"/>
    <property type="match status" value="1"/>
</dbReference>
<dbReference type="NCBIfam" id="NF033580">
    <property type="entry name" value="transpos_IS5_3"/>
    <property type="match status" value="1"/>
</dbReference>
<dbReference type="Pfam" id="PF13340">
    <property type="entry name" value="DUF4096"/>
    <property type="match status" value="1"/>
</dbReference>
<dbReference type="EMBL" id="WKKY01000118">
    <property type="protein sequence ID" value="MSE20659.1"/>
    <property type="molecule type" value="Genomic_DNA"/>
</dbReference>
<dbReference type="InterPro" id="IPR025161">
    <property type="entry name" value="IS402-like_dom"/>
</dbReference>
<dbReference type="RefSeq" id="WP_141672280.1">
    <property type="nucleotide sequence ID" value="NZ_CP050493.1"/>
</dbReference>
<proteinExistence type="predicted"/>
<dbReference type="GO" id="GO:0004803">
    <property type="term" value="F:transposase activity"/>
    <property type="evidence" value="ECO:0007669"/>
    <property type="project" value="InterPro"/>
</dbReference>
<evidence type="ECO:0000259" key="2">
    <source>
        <dbReference type="Pfam" id="PF13340"/>
    </source>
</evidence>
<feature type="domain" description="Transposase IS4-like" evidence="1">
    <location>
        <begin position="105"/>
        <end position="258"/>
    </location>
</feature>
<sequence length="263" mass="30352">MMPNYPSNITRQQFEVIRPELENFHQRTKPRQVDLYDVFCAILYILKNGSQWRALPHDFPKWQTVYTYFRLWSQQSAPTEPSLLDQALKKLSFTLRSQQDRSALTSFIIVDAQSVKNTATAENKGYDAGKKISGIKRHLAVDINGFPQAIHITRANVSDRDGASAMLALHAEHLKNVRSVLVDGGYTGTNFAIDVKTNLKATVQVAKRNELHKFEVLPQRWLVERSFSWVEKCRRLWKNCERQLHTSATMMTLAFISVLLRRF</sequence>
<reference evidence="3 4" key="1">
    <citation type="submission" date="2019-11" db="EMBL/GenBank/DDBJ databases">
        <title>Draft Genome Sequence of Plant Growth-Promoting Rhizosphere-Associated Bacteria.</title>
        <authorList>
            <person name="Vasilyev I.Y."/>
            <person name="Radchenko V."/>
            <person name="Ilnitskaya E.V."/>
        </authorList>
    </citation>
    <scope>NUCLEOTIDE SEQUENCE [LARGE SCALE GENOMIC DNA]</scope>
    <source>
        <strain evidence="3 4">VRA_07sq_f</strain>
    </source>
</reference>
<dbReference type="GO" id="GO:0006313">
    <property type="term" value="P:DNA transposition"/>
    <property type="evidence" value="ECO:0007669"/>
    <property type="project" value="InterPro"/>
</dbReference>
<dbReference type="InterPro" id="IPR002559">
    <property type="entry name" value="Transposase_11"/>
</dbReference>
<organism evidence="3 4">
    <name type="scientific">Lentilactobacillus parabuchneri</name>
    <dbReference type="NCBI Taxonomy" id="152331"/>
    <lineage>
        <taxon>Bacteria</taxon>
        <taxon>Bacillati</taxon>
        <taxon>Bacillota</taxon>
        <taxon>Bacilli</taxon>
        <taxon>Lactobacillales</taxon>
        <taxon>Lactobacillaceae</taxon>
        <taxon>Lentilactobacillus</taxon>
    </lineage>
</organism>
<gene>
    <name evidence="3" type="ORF">GKC44_05205</name>
</gene>
<dbReference type="Pfam" id="PF01609">
    <property type="entry name" value="DDE_Tnp_1"/>
    <property type="match status" value="1"/>
</dbReference>